<dbReference type="SUPFAM" id="SSF53822">
    <property type="entry name" value="Periplasmic binding protein-like I"/>
    <property type="match status" value="1"/>
</dbReference>
<accession>A0A484XHR6</accession>
<proteinExistence type="predicted"/>
<gene>
    <name evidence="1" type="ORF">NCTC12126_01934</name>
</gene>
<dbReference type="EMBL" id="CAADIW010000010">
    <property type="protein sequence ID" value="VFS22059.1"/>
    <property type="molecule type" value="Genomic_DNA"/>
</dbReference>
<dbReference type="Gene3D" id="3.40.50.2300">
    <property type="match status" value="1"/>
</dbReference>
<protein>
    <submittedName>
        <fullName evidence="1">LacI family transcriptional regulator</fullName>
    </submittedName>
</protein>
<evidence type="ECO:0000313" key="2">
    <source>
        <dbReference type="Proteomes" id="UP000351155"/>
    </source>
</evidence>
<dbReference type="Proteomes" id="UP000351155">
    <property type="component" value="Unassembled WGS sequence"/>
</dbReference>
<name>A0A484XHR6_9ENTR</name>
<evidence type="ECO:0000313" key="1">
    <source>
        <dbReference type="EMBL" id="VFS22059.1"/>
    </source>
</evidence>
<sequence length="35" mass="4050">MISLTTIEQPSRDIGRKAVDLLLNKIDNPMRPRKE</sequence>
<dbReference type="AlphaFoldDB" id="A0A484XHR6"/>
<organism evidence="1 2">
    <name type="scientific">Enterobacter cancerogenus</name>
    <dbReference type="NCBI Taxonomy" id="69218"/>
    <lineage>
        <taxon>Bacteria</taxon>
        <taxon>Pseudomonadati</taxon>
        <taxon>Pseudomonadota</taxon>
        <taxon>Gammaproteobacteria</taxon>
        <taxon>Enterobacterales</taxon>
        <taxon>Enterobacteriaceae</taxon>
        <taxon>Enterobacter</taxon>
        <taxon>Enterobacter cloacae complex</taxon>
    </lineage>
</organism>
<dbReference type="InterPro" id="IPR028082">
    <property type="entry name" value="Peripla_BP_I"/>
</dbReference>
<reference evidence="1 2" key="1">
    <citation type="submission" date="2019-03" db="EMBL/GenBank/DDBJ databases">
        <authorList>
            <consortium name="Pathogen Informatics"/>
        </authorList>
    </citation>
    <scope>NUCLEOTIDE SEQUENCE [LARGE SCALE GENOMIC DNA]</scope>
    <source>
        <strain evidence="1 2">NCTC12126</strain>
    </source>
</reference>